<dbReference type="GO" id="GO:0003677">
    <property type="term" value="F:DNA binding"/>
    <property type="evidence" value="ECO:0007669"/>
    <property type="project" value="UniProtKB-UniRule"/>
</dbReference>
<evidence type="ECO:0000256" key="1">
    <source>
        <dbReference type="ARBA" id="ARBA00002190"/>
    </source>
</evidence>
<keyword evidence="6" id="KW-0814">Transposable element</keyword>
<dbReference type="GO" id="GO:0006313">
    <property type="term" value="P:DNA transposition"/>
    <property type="evidence" value="ECO:0007669"/>
    <property type="project" value="UniProtKB-UniRule"/>
</dbReference>
<comment type="caution">
    <text evidence="7">The sequence shown here is derived from an EMBL/GenBank/DDBJ whole genome shotgun (WGS) entry which is preliminary data.</text>
</comment>
<evidence type="ECO:0000256" key="6">
    <source>
        <dbReference type="RuleBase" id="RU365089"/>
    </source>
</evidence>
<dbReference type="AlphaFoldDB" id="A0A0G0MS12"/>
<sequence>MENVAHEEVKVTGRMLEINEKEIRGHLEELVKESVEETLNKLLEEEAERLCGAKRYEHSDARQDTLAGTYNRKLQTRVGEVELKVPRLRRLPFETQIIERYKRREASVEEALIEMYLAGVSVRRVEDISEALWGSRVSASTVSNLNKQIYGKIEEWRNRPIEGEFAYVYLDGIYLKRSWGGEMKNVAVLVAIGVDADGYRTVLGFSEGCKEDKASWSNFLRYLKGRGLRGVKLFISDKCLFLP</sequence>
<dbReference type="PANTHER" id="PTHR33217:SF7">
    <property type="entry name" value="TRANSPOSASE FOR INSERTION SEQUENCE ELEMENT IS1081"/>
    <property type="match status" value="1"/>
</dbReference>
<keyword evidence="4 6" id="KW-0238">DNA-binding</keyword>
<dbReference type="EMBL" id="LBWG01000035">
    <property type="protein sequence ID" value="KKR03211.1"/>
    <property type="molecule type" value="Genomic_DNA"/>
</dbReference>
<dbReference type="GO" id="GO:0004803">
    <property type="term" value="F:transposase activity"/>
    <property type="evidence" value="ECO:0007669"/>
    <property type="project" value="UniProtKB-UniRule"/>
</dbReference>
<evidence type="ECO:0000256" key="4">
    <source>
        <dbReference type="ARBA" id="ARBA00023125"/>
    </source>
</evidence>
<accession>A0A0G0MS12</accession>
<protein>
    <recommendedName>
        <fullName evidence="6">Mutator family transposase</fullName>
    </recommendedName>
</protein>
<dbReference type="NCBIfam" id="NF033543">
    <property type="entry name" value="transpos_IS256"/>
    <property type="match status" value="1"/>
</dbReference>
<evidence type="ECO:0000256" key="3">
    <source>
        <dbReference type="ARBA" id="ARBA00022578"/>
    </source>
</evidence>
<keyword evidence="5 6" id="KW-0233">DNA recombination</keyword>
<dbReference type="Proteomes" id="UP000033935">
    <property type="component" value="Unassembled WGS sequence"/>
</dbReference>
<dbReference type="InterPro" id="IPR001207">
    <property type="entry name" value="Transposase_mutator"/>
</dbReference>
<reference evidence="7 8" key="1">
    <citation type="journal article" date="2015" name="Nature">
        <title>rRNA introns, odd ribosomes, and small enigmatic genomes across a large radiation of phyla.</title>
        <authorList>
            <person name="Brown C.T."/>
            <person name="Hug L.A."/>
            <person name="Thomas B.C."/>
            <person name="Sharon I."/>
            <person name="Castelle C.J."/>
            <person name="Singh A."/>
            <person name="Wilkins M.J."/>
            <person name="Williams K.H."/>
            <person name="Banfield J.F."/>
        </authorList>
    </citation>
    <scope>NUCLEOTIDE SEQUENCE [LARGE SCALE GENOMIC DNA]</scope>
</reference>
<comment type="function">
    <text evidence="1 6">Required for the transposition of the insertion element.</text>
</comment>
<evidence type="ECO:0000256" key="2">
    <source>
        <dbReference type="ARBA" id="ARBA00010961"/>
    </source>
</evidence>
<dbReference type="Pfam" id="PF00872">
    <property type="entry name" value="Transposase_mut"/>
    <property type="match status" value="1"/>
</dbReference>
<dbReference type="PATRIC" id="fig|1618995.3.peg.1038"/>
<evidence type="ECO:0000313" key="7">
    <source>
        <dbReference type="EMBL" id="KKR03211.1"/>
    </source>
</evidence>
<evidence type="ECO:0000256" key="5">
    <source>
        <dbReference type="ARBA" id="ARBA00023172"/>
    </source>
</evidence>
<keyword evidence="3 6" id="KW-0815">Transposition</keyword>
<gene>
    <name evidence="7" type="ORF">UT30_C0035G0006</name>
</gene>
<dbReference type="PANTHER" id="PTHR33217">
    <property type="entry name" value="TRANSPOSASE FOR INSERTION SEQUENCE ELEMENT IS1081"/>
    <property type="match status" value="1"/>
</dbReference>
<name>A0A0G0MS12_9BACT</name>
<evidence type="ECO:0000313" key="8">
    <source>
        <dbReference type="Proteomes" id="UP000033935"/>
    </source>
</evidence>
<proteinExistence type="inferred from homology"/>
<comment type="similarity">
    <text evidence="2 6">Belongs to the transposase mutator family.</text>
</comment>
<organism evidence="7 8">
    <name type="scientific">Candidatus Uhrbacteria bacterium GW2011_GWF2_39_13</name>
    <dbReference type="NCBI Taxonomy" id="1618995"/>
    <lineage>
        <taxon>Bacteria</taxon>
        <taxon>Candidatus Uhriibacteriota</taxon>
    </lineage>
</organism>